<keyword evidence="2" id="KW-0378">Hydrolase</keyword>
<feature type="domain" description="Glycoside hydrolase family 2 immunoglobulin-like beta-sandwich" evidence="4">
    <location>
        <begin position="243"/>
        <end position="349"/>
    </location>
</feature>
<feature type="domain" description="Glycoside hydrolase family 2 catalytic" evidence="5">
    <location>
        <begin position="357"/>
        <end position="516"/>
    </location>
</feature>
<evidence type="ECO:0000259" key="7">
    <source>
        <dbReference type="Pfam" id="PF18565"/>
    </source>
</evidence>
<evidence type="ECO:0000256" key="3">
    <source>
        <dbReference type="ARBA" id="ARBA00023295"/>
    </source>
</evidence>
<dbReference type="SUPFAM" id="SSF51445">
    <property type="entry name" value="(Trans)glycosidases"/>
    <property type="match status" value="1"/>
</dbReference>
<dbReference type="InterPro" id="IPR006101">
    <property type="entry name" value="Glyco_hydro_2"/>
</dbReference>
<dbReference type="SUPFAM" id="SSF49303">
    <property type="entry name" value="beta-Galactosidase/glucuronidase domain"/>
    <property type="match status" value="1"/>
</dbReference>
<dbReference type="EMBL" id="FMTS01000008">
    <property type="protein sequence ID" value="SCW80233.1"/>
    <property type="molecule type" value="Genomic_DNA"/>
</dbReference>
<dbReference type="Gene3D" id="3.20.20.80">
    <property type="entry name" value="Glycosidases"/>
    <property type="match status" value="1"/>
</dbReference>
<gene>
    <name evidence="9" type="ORF">SAMN02927928_3510</name>
</gene>
<dbReference type="InterPro" id="IPR008964">
    <property type="entry name" value="Invasin/intimin_cell_adhesion"/>
</dbReference>
<dbReference type="AlphaFoldDB" id="A0A1G4TFN2"/>
<name>A0A1G4TFN2_9CAUL</name>
<dbReference type="InterPro" id="IPR006311">
    <property type="entry name" value="TAT_signal"/>
</dbReference>
<evidence type="ECO:0000313" key="10">
    <source>
        <dbReference type="Proteomes" id="UP000199150"/>
    </source>
</evidence>
<keyword evidence="3" id="KW-0326">Glycosidase</keyword>
<dbReference type="Proteomes" id="UP000199150">
    <property type="component" value="Unassembled WGS sequence"/>
</dbReference>
<feature type="domain" description="DUF4982" evidence="6">
    <location>
        <begin position="652"/>
        <end position="708"/>
    </location>
</feature>
<dbReference type="InterPro" id="IPR006103">
    <property type="entry name" value="Glyco_hydro_2_cat"/>
</dbReference>
<dbReference type="PANTHER" id="PTHR42732:SF1">
    <property type="entry name" value="BETA-MANNOSIDASE"/>
    <property type="match status" value="1"/>
</dbReference>
<evidence type="ECO:0000256" key="2">
    <source>
        <dbReference type="ARBA" id="ARBA00022801"/>
    </source>
</evidence>
<reference evidence="10" key="1">
    <citation type="submission" date="2016-10" db="EMBL/GenBank/DDBJ databases">
        <authorList>
            <person name="Varghese N."/>
            <person name="Submissions S."/>
        </authorList>
    </citation>
    <scope>NUCLEOTIDE SEQUENCE [LARGE SCALE GENOMIC DNA]</scope>
    <source>
        <strain evidence="10">CGMCC 1.3431</strain>
    </source>
</reference>
<dbReference type="InterPro" id="IPR040605">
    <property type="entry name" value="Glyco_hydro2_dom5"/>
</dbReference>
<proteinExistence type="inferred from homology"/>
<dbReference type="GO" id="GO:0005975">
    <property type="term" value="P:carbohydrate metabolic process"/>
    <property type="evidence" value="ECO:0007669"/>
    <property type="project" value="InterPro"/>
</dbReference>
<evidence type="ECO:0000259" key="6">
    <source>
        <dbReference type="Pfam" id="PF16355"/>
    </source>
</evidence>
<dbReference type="InterPro" id="IPR017853">
    <property type="entry name" value="GH"/>
</dbReference>
<evidence type="ECO:0000259" key="4">
    <source>
        <dbReference type="Pfam" id="PF00703"/>
    </source>
</evidence>
<dbReference type="Pfam" id="PF18565">
    <property type="entry name" value="Glyco_hydro2_C5"/>
    <property type="match status" value="1"/>
</dbReference>
<dbReference type="Pfam" id="PF16355">
    <property type="entry name" value="DUF4982"/>
    <property type="match status" value="1"/>
</dbReference>
<evidence type="ECO:0000259" key="5">
    <source>
        <dbReference type="Pfam" id="PF02836"/>
    </source>
</evidence>
<dbReference type="InterPro" id="IPR008979">
    <property type="entry name" value="Galactose-bd-like_sf"/>
</dbReference>
<dbReference type="Gene3D" id="2.60.40.10">
    <property type="entry name" value="Immunoglobulins"/>
    <property type="match status" value="3"/>
</dbReference>
<keyword evidence="10" id="KW-1185">Reference proteome</keyword>
<dbReference type="InterPro" id="IPR006102">
    <property type="entry name" value="Ig-like_GH2"/>
</dbReference>
<dbReference type="SUPFAM" id="SSF49785">
    <property type="entry name" value="Galactose-binding domain-like"/>
    <property type="match status" value="1"/>
</dbReference>
<dbReference type="Pfam" id="PF22666">
    <property type="entry name" value="Glyco_hydro_2_N2"/>
    <property type="match status" value="1"/>
</dbReference>
<dbReference type="InterPro" id="IPR054593">
    <property type="entry name" value="Beta-mannosidase-like_N2"/>
</dbReference>
<evidence type="ECO:0000313" key="9">
    <source>
        <dbReference type="EMBL" id="SCW80233.1"/>
    </source>
</evidence>
<dbReference type="Pfam" id="PF02836">
    <property type="entry name" value="Glyco_hydro_2_C"/>
    <property type="match status" value="1"/>
</dbReference>
<dbReference type="InterPro" id="IPR032311">
    <property type="entry name" value="DUF4982"/>
</dbReference>
<dbReference type="SUPFAM" id="SSF49373">
    <property type="entry name" value="Invasin/intimin cell-adhesion fragments"/>
    <property type="match status" value="1"/>
</dbReference>
<protein>
    <submittedName>
        <fullName evidence="9">Beta-galactosidase</fullName>
    </submittedName>
</protein>
<dbReference type="InterPro" id="IPR048230">
    <property type="entry name" value="GalA-like"/>
</dbReference>
<dbReference type="STRING" id="260084.SAMN02927928_3510"/>
<accession>A0A1G4TFN2</accession>
<dbReference type="Pfam" id="PF00703">
    <property type="entry name" value="Glyco_hydro_2"/>
    <property type="match status" value="1"/>
</dbReference>
<dbReference type="InterPro" id="IPR051913">
    <property type="entry name" value="GH2_Domain-Containing"/>
</dbReference>
<comment type="similarity">
    <text evidence="1">Belongs to the glycosyl hydrolase 2 family.</text>
</comment>
<feature type="domain" description="Glycoside hydrolase family 2" evidence="7">
    <location>
        <begin position="723"/>
        <end position="825"/>
    </location>
</feature>
<dbReference type="InterPro" id="IPR023232">
    <property type="entry name" value="Glyco_hydro_2_AS"/>
</dbReference>
<dbReference type="RefSeq" id="WP_090650444.1">
    <property type="nucleotide sequence ID" value="NZ_CBCRYE010000002.1"/>
</dbReference>
<evidence type="ECO:0000256" key="1">
    <source>
        <dbReference type="ARBA" id="ARBA00007401"/>
    </source>
</evidence>
<organism evidence="9 10">
    <name type="scientific">Asticcacaulis taihuensis</name>
    <dbReference type="NCBI Taxonomy" id="260084"/>
    <lineage>
        <taxon>Bacteria</taxon>
        <taxon>Pseudomonadati</taxon>
        <taxon>Pseudomonadota</taxon>
        <taxon>Alphaproteobacteria</taxon>
        <taxon>Caulobacterales</taxon>
        <taxon>Caulobacteraceae</taxon>
        <taxon>Asticcacaulis</taxon>
    </lineage>
</organism>
<feature type="domain" description="Beta-mannosidase-like galactose-binding" evidence="8">
    <location>
        <begin position="149"/>
        <end position="220"/>
    </location>
</feature>
<dbReference type="PANTHER" id="PTHR42732">
    <property type="entry name" value="BETA-GALACTOSIDASE"/>
    <property type="match status" value="1"/>
</dbReference>
<sequence>MIQHSRRALLQTAALLTVPLPNSVTATPAWSAPQKAQPADDLAPRERMSLDFGWRFALGHATEVHRDFDFGLDQKTFAKQGANVATAAALDFDDSTWQPVNLPHDWVIDLPFAKNDYFIPPANPEDGDSAAGHGYKAVGRKFPENSIGWYRKVFTLTKADEAKRLTIEFDGIFRDATIIFNGYILTRHDSGYCPVTVDITNFINVDGPNVLVVRADATLGEGWFYEGGGIYRHVWLVKTARTYIDQWGVCVRADTSGKLSIDTDVTNATDSDRQLQVVSTVMDQDGKVVTQLTGATDVKARKGATLSQTGVLSPVRLWSLDDPHRYTVLTELKDGDTVIDTCISRFGVRDVRFDAKEGFFLNGQGMKIKGTNNHQDHAGVGVAIPDAMQYWRVKQLKDMGANTWRCSHNPPTTELLDACDELGMMVIDETRMMTSTPTGLEQLETLIRRDRNHPSIILWSIGNEETAQQGTERGLKIAMDMRRLVKSLDPIRPVTAAMNHYMGHGITPALDVMGFNYHESDIEPFRKLYPDMPIVGTETASAVSTRGEYVRDDVKGYVRAYDLDAPSYAKTAEAWWTLYNSKPYLSGGLVWTGFDYRGEPTPFNRWPEISSHFGILDTCGFPKDIYYYYKSWWQSEPVMHLFPHWNWEGQEGQDIAVWVHSNLDAVELFVNGKSAGQKTVVKDRHLEWSVPYAPGSITAYGYRNGKVVMKQTRKTAGLAYSVTLTADRSSFSADGRDVIMLKAEVFDRAGVPVPRADNLIHFDVDGPARIIGVGNGNPTSHEADHATSRMAFNGLAQAILQGQHKAAGTVTVIARSNGLVSGRVTLKAMDVPLPAEI</sequence>
<dbReference type="PROSITE" id="PS00608">
    <property type="entry name" value="GLYCOSYL_HYDROL_F2_2"/>
    <property type="match status" value="1"/>
</dbReference>
<dbReference type="OrthoDB" id="7578670at2"/>
<dbReference type="Gene3D" id="2.60.120.260">
    <property type="entry name" value="Galactose-binding domain-like"/>
    <property type="match status" value="1"/>
</dbReference>
<dbReference type="PROSITE" id="PS51318">
    <property type="entry name" value="TAT"/>
    <property type="match status" value="1"/>
</dbReference>
<dbReference type="PRINTS" id="PR00132">
    <property type="entry name" value="GLHYDRLASE2"/>
</dbReference>
<dbReference type="NCBIfam" id="NF041462">
    <property type="entry name" value="GalA"/>
    <property type="match status" value="1"/>
</dbReference>
<dbReference type="InterPro" id="IPR036156">
    <property type="entry name" value="Beta-gal/glucu_dom_sf"/>
</dbReference>
<dbReference type="GO" id="GO:0004553">
    <property type="term" value="F:hydrolase activity, hydrolyzing O-glycosyl compounds"/>
    <property type="evidence" value="ECO:0007669"/>
    <property type="project" value="InterPro"/>
</dbReference>
<dbReference type="InterPro" id="IPR013783">
    <property type="entry name" value="Ig-like_fold"/>
</dbReference>
<evidence type="ECO:0000259" key="8">
    <source>
        <dbReference type="Pfam" id="PF22666"/>
    </source>
</evidence>